<keyword evidence="5" id="KW-0812">Transmembrane</keyword>
<evidence type="ECO:0000313" key="8">
    <source>
        <dbReference type="EMBL" id="GGB74733.1"/>
    </source>
</evidence>
<dbReference type="InterPro" id="IPR020845">
    <property type="entry name" value="AMP-binding_CS"/>
</dbReference>
<evidence type="ECO:0000256" key="4">
    <source>
        <dbReference type="ARBA" id="ARBA00022840"/>
    </source>
</evidence>
<dbReference type="Proteomes" id="UP000628854">
    <property type="component" value="Unassembled WGS sequence"/>
</dbReference>
<evidence type="ECO:0000256" key="2">
    <source>
        <dbReference type="ARBA" id="ARBA00022598"/>
    </source>
</evidence>
<dbReference type="Pfam" id="PF00501">
    <property type="entry name" value="AMP-binding"/>
    <property type="match status" value="1"/>
</dbReference>
<reference evidence="9" key="1">
    <citation type="journal article" date="2019" name="Int. J. Syst. Evol. Microbiol.">
        <title>The Global Catalogue of Microorganisms (GCM) 10K type strain sequencing project: providing services to taxonomists for standard genome sequencing and annotation.</title>
        <authorList>
            <consortium name="The Broad Institute Genomics Platform"/>
            <consortium name="The Broad Institute Genome Sequencing Center for Infectious Disease"/>
            <person name="Wu L."/>
            <person name="Ma J."/>
        </authorList>
    </citation>
    <scope>NUCLEOTIDE SEQUENCE [LARGE SCALE GENOMIC DNA]</scope>
    <source>
        <strain evidence="9">CGMCC 1.15928</strain>
    </source>
</reference>
<dbReference type="PANTHER" id="PTHR43107:SF15">
    <property type="entry name" value="FATTY ACID TRANSPORT PROTEIN 3, ISOFORM A"/>
    <property type="match status" value="1"/>
</dbReference>
<accession>A0ABQ1JTY4</accession>
<dbReference type="InterPro" id="IPR045851">
    <property type="entry name" value="AMP-bd_C_sf"/>
</dbReference>
<keyword evidence="2" id="KW-0436">Ligase</keyword>
<dbReference type="InterPro" id="IPR042099">
    <property type="entry name" value="ANL_N_sf"/>
</dbReference>
<evidence type="ECO:0000259" key="6">
    <source>
        <dbReference type="Pfam" id="PF00501"/>
    </source>
</evidence>
<evidence type="ECO:0000256" key="5">
    <source>
        <dbReference type="SAM" id="Phobius"/>
    </source>
</evidence>
<dbReference type="InterPro" id="IPR000873">
    <property type="entry name" value="AMP-dep_synth/lig_dom"/>
</dbReference>
<gene>
    <name evidence="8" type="ORF">GCM10011503_24290</name>
</gene>
<dbReference type="Gene3D" id="3.40.50.12780">
    <property type="entry name" value="N-terminal domain of ligase-like"/>
    <property type="match status" value="1"/>
</dbReference>
<dbReference type="RefSeq" id="WP_084393106.1">
    <property type="nucleotide sequence ID" value="NZ_BMKF01000002.1"/>
</dbReference>
<proteinExistence type="inferred from homology"/>
<evidence type="ECO:0000256" key="3">
    <source>
        <dbReference type="ARBA" id="ARBA00022741"/>
    </source>
</evidence>
<dbReference type="Pfam" id="PF13193">
    <property type="entry name" value="AMP-binding_C"/>
    <property type="match status" value="1"/>
</dbReference>
<dbReference type="NCBIfam" id="NF006134">
    <property type="entry name" value="PRK08279.1"/>
    <property type="match status" value="1"/>
</dbReference>
<dbReference type="SUPFAM" id="SSF56801">
    <property type="entry name" value="Acetyl-CoA synthetase-like"/>
    <property type="match status" value="1"/>
</dbReference>
<protein>
    <submittedName>
        <fullName evidence="8">Long-chain-acyl-CoA synthetase</fullName>
    </submittedName>
</protein>
<dbReference type="InterPro" id="IPR025110">
    <property type="entry name" value="AMP-bd_C"/>
</dbReference>
<evidence type="ECO:0000313" key="9">
    <source>
        <dbReference type="Proteomes" id="UP000628854"/>
    </source>
</evidence>
<dbReference type="Gene3D" id="3.30.300.30">
    <property type="match status" value="1"/>
</dbReference>
<keyword evidence="4" id="KW-0067">ATP-binding</keyword>
<name>A0ABQ1JTY4_9PROT</name>
<dbReference type="EMBL" id="BMKF01000002">
    <property type="protein sequence ID" value="GGB74733.1"/>
    <property type="molecule type" value="Genomic_DNA"/>
</dbReference>
<dbReference type="PANTHER" id="PTHR43107">
    <property type="entry name" value="LONG-CHAIN FATTY ACID TRANSPORT PROTEIN"/>
    <property type="match status" value="1"/>
</dbReference>
<feature type="transmembrane region" description="Helical" evidence="5">
    <location>
        <begin position="242"/>
        <end position="264"/>
    </location>
</feature>
<organism evidence="8 9">
    <name type="scientific">Henriciella pelagia</name>
    <dbReference type="NCBI Taxonomy" id="1977912"/>
    <lineage>
        <taxon>Bacteria</taxon>
        <taxon>Pseudomonadati</taxon>
        <taxon>Pseudomonadota</taxon>
        <taxon>Alphaproteobacteria</taxon>
        <taxon>Hyphomonadales</taxon>
        <taxon>Hyphomonadaceae</taxon>
        <taxon>Henriciella</taxon>
    </lineage>
</organism>
<keyword evidence="5" id="KW-1133">Transmembrane helix</keyword>
<dbReference type="PROSITE" id="PS00455">
    <property type="entry name" value="AMP_BINDING"/>
    <property type="match status" value="1"/>
</dbReference>
<evidence type="ECO:0000256" key="1">
    <source>
        <dbReference type="ARBA" id="ARBA00006432"/>
    </source>
</evidence>
<keyword evidence="3" id="KW-0547">Nucleotide-binding</keyword>
<feature type="domain" description="AMP-binding enzyme C-terminal" evidence="7">
    <location>
        <begin position="474"/>
        <end position="548"/>
    </location>
</feature>
<feature type="domain" description="AMP-dependent synthetase/ligase" evidence="6">
    <location>
        <begin position="42"/>
        <end position="359"/>
    </location>
</feature>
<evidence type="ECO:0000259" key="7">
    <source>
        <dbReference type="Pfam" id="PF13193"/>
    </source>
</evidence>
<comment type="similarity">
    <text evidence="1">Belongs to the ATP-dependent AMP-binding enzyme family.</text>
</comment>
<comment type="caution">
    <text evidence="8">The sequence shown here is derived from an EMBL/GenBank/DDBJ whole genome shotgun (WGS) entry which is preliminary data.</text>
</comment>
<keyword evidence="9" id="KW-1185">Reference proteome</keyword>
<keyword evidence="5" id="KW-0472">Membrane</keyword>
<sequence length="596" mass="66145">MKTLLKSIKREATAVRILLGVKRWLDPVTPDSEELLADDLENIVDAHGEADAFRFEGRRMTYGAFDAYANRVAHWALACGLKRGETVALFMDNCPEYVAIWYGLSKVGVVPALINNQLAGQSLAHCINIVNARLVITGASQSEAMRSAADFLETSPDVWCLGGTCGLSLDEDLPNFSSERPSRELRAGMTNADNCLYIYTSGTTGMPKAARMSHAKVRSTMRTFIAPCGISKKDRVYVAMPLYHTTAGLCGIGVALMTGASVVLREKFSASAFWKDCAEENVSAFVYIGEICRYLLNHRTSIHDRSHRVRVGLGNGLRTDVWEPFLERFGVKKMVEFYGSTEGNVKFMNYDGTVGACGRVPWIARKTYAHVAFVKYDVEKDAPERDENGFCVRAPVGEVGEAIGRIGDNTMTRFEGYQSDDASQKKILRNVFEEGDAWYRTGDLMRQDALGYMYFVDRVGDTYRWKGENVSTNEVAEALSDIPGIQTANVYGVPIPGAEGKAGMASVTTNGYLDYKDLLDRLSARLPKYAIPVFIREQQEAVTTGTFKYRKVELAEDGYDPERVKDPVWYVDPETGAYRRLSPEDFKKIGSGGGRF</sequence>